<evidence type="ECO:0000313" key="4">
    <source>
        <dbReference type="EMBL" id="QBZ62741.1"/>
    </source>
</evidence>
<dbReference type="PANTHER" id="PTHR31956:SF8">
    <property type="entry name" value="ACID PHOSPHATASE PHOA (AFU_ORTHOLOGUE AFUA_1G03570)"/>
    <property type="match status" value="1"/>
</dbReference>
<feature type="region of interest" description="Disordered" evidence="2">
    <location>
        <begin position="425"/>
        <end position="445"/>
    </location>
</feature>
<evidence type="ECO:0008006" key="6">
    <source>
        <dbReference type="Google" id="ProtNLM"/>
    </source>
</evidence>
<evidence type="ECO:0000256" key="1">
    <source>
        <dbReference type="ARBA" id="ARBA00022801"/>
    </source>
</evidence>
<proteinExistence type="predicted"/>
<dbReference type="PANTHER" id="PTHR31956">
    <property type="entry name" value="NON-SPECIFIC PHOSPHOLIPASE C4-RELATED"/>
    <property type="match status" value="1"/>
</dbReference>
<keyword evidence="3" id="KW-0732">Signal</keyword>
<dbReference type="EMBL" id="CP034208">
    <property type="protein sequence ID" value="QBZ62741.1"/>
    <property type="molecule type" value="Genomic_DNA"/>
</dbReference>
<feature type="chain" id="PRO_5020750906" description="Acid phosphatase" evidence="3">
    <location>
        <begin position="20"/>
        <end position="464"/>
    </location>
</feature>
<evidence type="ECO:0000313" key="5">
    <source>
        <dbReference type="Proteomes" id="UP000294847"/>
    </source>
</evidence>
<evidence type="ECO:0000256" key="3">
    <source>
        <dbReference type="SAM" id="SignalP"/>
    </source>
</evidence>
<protein>
    <recommendedName>
        <fullName evidence="6">Acid phosphatase</fullName>
    </recommendedName>
</protein>
<dbReference type="Gene3D" id="3.40.720.10">
    <property type="entry name" value="Alkaline Phosphatase, subunit A"/>
    <property type="match status" value="1"/>
</dbReference>
<dbReference type="InterPro" id="IPR007312">
    <property type="entry name" value="Phosphoesterase"/>
</dbReference>
<accession>A0A4P7NKT7</accession>
<dbReference type="FunFam" id="3.40.720.10:FF:000064">
    <property type="entry name" value="Probable acid phosphatase Pho610"/>
    <property type="match status" value="1"/>
</dbReference>
<dbReference type="AlphaFoldDB" id="A0A4P7NKT7"/>
<reference evidence="4 5" key="1">
    <citation type="journal article" date="2019" name="Mol. Biol. Evol.">
        <title>Blast fungal genomes show frequent chromosomal changes, gene gains and losses, and effector gene turnover.</title>
        <authorList>
            <person name="Gomez Luciano L.B."/>
            <person name="Jason Tsai I."/>
            <person name="Chuma I."/>
            <person name="Tosa Y."/>
            <person name="Chen Y.H."/>
            <person name="Li J.Y."/>
            <person name="Li M.Y."/>
            <person name="Jade Lu M.Y."/>
            <person name="Nakayashiki H."/>
            <person name="Li W.H."/>
        </authorList>
    </citation>
    <scope>NUCLEOTIDE SEQUENCE [LARGE SCALE GENOMIC DNA]</scope>
    <source>
        <strain evidence="4">MZ5-1-6</strain>
    </source>
</reference>
<dbReference type="InterPro" id="IPR017850">
    <property type="entry name" value="Alkaline_phosphatase_core_sf"/>
</dbReference>
<organism evidence="4 5">
    <name type="scientific">Pyricularia oryzae</name>
    <name type="common">Rice blast fungus</name>
    <name type="synonym">Magnaporthe oryzae</name>
    <dbReference type="NCBI Taxonomy" id="318829"/>
    <lineage>
        <taxon>Eukaryota</taxon>
        <taxon>Fungi</taxon>
        <taxon>Dikarya</taxon>
        <taxon>Ascomycota</taxon>
        <taxon>Pezizomycotina</taxon>
        <taxon>Sordariomycetes</taxon>
        <taxon>Sordariomycetidae</taxon>
        <taxon>Magnaporthales</taxon>
        <taxon>Pyriculariaceae</taxon>
        <taxon>Pyricularia</taxon>
    </lineage>
</organism>
<feature type="signal peptide" evidence="3">
    <location>
        <begin position="1"/>
        <end position="19"/>
    </location>
</feature>
<gene>
    <name evidence="4" type="ORF">PoMZ_11628</name>
</gene>
<dbReference type="GO" id="GO:0009395">
    <property type="term" value="P:phospholipid catabolic process"/>
    <property type="evidence" value="ECO:0007669"/>
    <property type="project" value="TreeGrafter"/>
</dbReference>
<dbReference type="Proteomes" id="UP000294847">
    <property type="component" value="Chromosome 5"/>
</dbReference>
<evidence type="ECO:0000256" key="2">
    <source>
        <dbReference type="SAM" id="MobiDB-lite"/>
    </source>
</evidence>
<dbReference type="Pfam" id="PF04185">
    <property type="entry name" value="Phosphoesterase"/>
    <property type="match status" value="1"/>
</dbReference>
<sequence length="464" mass="50914">MRLYVAATALASLLAPATADRTGPPVVEKGRPAQKEISPSLQEIIATQAIAKVSSPTSDVKGVAFDRIVQIWLENTNFQAAAGDENFKWVASQGILLENYFAVTHPSQPNYAASISGDTFGLESGDFYRFPENISTVVDLLDTKKISWGAYQEDMPYAGFQGFNFSNQKTFANAYMRKHNPLILFDNIANNPDRASQIKNFTSFEEDLEKKQLPQWSFITPNMTDDGHDSNYKVAARWTKSFLEPLLKNEYFMNRTLIILTFDESEVYTIQNRVFTVLMGGAVDEKLRGTNDSMFYNHYSTLATVSANWGLPSLGRWDCGSNILSMVANKTGYKNVMPDLPKLFFNETYPGPASQKRYTPGWWPVPDTTSSCSHGNGVLASVKDTWKNLPGPAYNYSDAFPYDQRTNLNTAAPAIKGSMSVVGPVAEGSSGSSSGQKKNGGASSAVGRTTVCLGASALLLTLIF</sequence>
<name>A0A4P7NKT7_PYROR</name>
<dbReference type="GO" id="GO:0016788">
    <property type="term" value="F:hydrolase activity, acting on ester bonds"/>
    <property type="evidence" value="ECO:0007669"/>
    <property type="project" value="InterPro"/>
</dbReference>
<keyword evidence="1" id="KW-0378">Hydrolase</keyword>